<dbReference type="PANTHER" id="PTHR27005">
    <property type="entry name" value="WALL-ASSOCIATED RECEPTOR KINASE-LIKE 21"/>
    <property type="match status" value="1"/>
</dbReference>
<evidence type="ECO:0000313" key="5">
    <source>
        <dbReference type="Proteomes" id="UP001630127"/>
    </source>
</evidence>
<dbReference type="PANTHER" id="PTHR27005:SF466">
    <property type="entry name" value="NON-FUNCTIONAL PSEUDOKINASE ZED1-LIKE"/>
    <property type="match status" value="1"/>
</dbReference>
<name>A0ABD2YC57_9GENT</name>
<evidence type="ECO:0000313" key="4">
    <source>
        <dbReference type="EMBL" id="KAL3504281.1"/>
    </source>
</evidence>
<dbReference type="InterPro" id="IPR045274">
    <property type="entry name" value="WAK-like"/>
</dbReference>
<dbReference type="SUPFAM" id="SSF56112">
    <property type="entry name" value="Protein kinase-like (PK-like)"/>
    <property type="match status" value="1"/>
</dbReference>
<keyword evidence="1" id="KW-0547">Nucleotide-binding</keyword>
<proteinExistence type="predicted"/>
<keyword evidence="5" id="KW-1185">Reference proteome</keyword>
<evidence type="ECO:0000259" key="3">
    <source>
        <dbReference type="SMART" id="SM00220"/>
    </source>
</evidence>
<accession>A0ABD2YC57</accession>
<gene>
    <name evidence="4" type="ORF">ACH5RR_034122</name>
</gene>
<evidence type="ECO:0000256" key="2">
    <source>
        <dbReference type="ARBA" id="ARBA00022840"/>
    </source>
</evidence>
<keyword evidence="2" id="KW-0067">ATP-binding</keyword>
<dbReference type="GO" id="GO:0005524">
    <property type="term" value="F:ATP binding"/>
    <property type="evidence" value="ECO:0007669"/>
    <property type="project" value="UniProtKB-KW"/>
</dbReference>
<protein>
    <recommendedName>
        <fullName evidence="3">Protein kinase domain-containing protein</fullName>
    </recommendedName>
</protein>
<dbReference type="Gene3D" id="1.10.510.10">
    <property type="entry name" value="Transferase(Phosphotransferase) domain 1"/>
    <property type="match status" value="1"/>
</dbReference>
<dbReference type="EMBL" id="JBJUIK010000014">
    <property type="protein sequence ID" value="KAL3504281.1"/>
    <property type="molecule type" value="Genomic_DNA"/>
</dbReference>
<organism evidence="4 5">
    <name type="scientific">Cinchona calisaya</name>
    <dbReference type="NCBI Taxonomy" id="153742"/>
    <lineage>
        <taxon>Eukaryota</taxon>
        <taxon>Viridiplantae</taxon>
        <taxon>Streptophyta</taxon>
        <taxon>Embryophyta</taxon>
        <taxon>Tracheophyta</taxon>
        <taxon>Spermatophyta</taxon>
        <taxon>Magnoliopsida</taxon>
        <taxon>eudicotyledons</taxon>
        <taxon>Gunneridae</taxon>
        <taxon>Pentapetalae</taxon>
        <taxon>asterids</taxon>
        <taxon>lamiids</taxon>
        <taxon>Gentianales</taxon>
        <taxon>Rubiaceae</taxon>
        <taxon>Cinchonoideae</taxon>
        <taxon>Cinchoneae</taxon>
        <taxon>Cinchona</taxon>
    </lineage>
</organism>
<dbReference type="InterPro" id="IPR011009">
    <property type="entry name" value="Kinase-like_dom_sf"/>
</dbReference>
<dbReference type="SMART" id="SM00220">
    <property type="entry name" value="S_TKc"/>
    <property type="match status" value="1"/>
</dbReference>
<feature type="domain" description="Protein kinase" evidence="3">
    <location>
        <begin position="61"/>
        <end position="293"/>
    </location>
</feature>
<evidence type="ECO:0000256" key="1">
    <source>
        <dbReference type="ARBA" id="ARBA00022741"/>
    </source>
</evidence>
<comment type="caution">
    <text evidence="4">The sequence shown here is derived from an EMBL/GenBank/DDBJ whole genome shotgun (WGS) entry which is preliminary data.</text>
</comment>
<dbReference type="Gene3D" id="3.30.200.20">
    <property type="entry name" value="Phosphorylase Kinase, domain 1"/>
    <property type="match status" value="1"/>
</dbReference>
<dbReference type="Proteomes" id="UP001630127">
    <property type="component" value="Unassembled WGS sequence"/>
</dbReference>
<dbReference type="InterPro" id="IPR001245">
    <property type="entry name" value="Ser-Thr/Tyr_kinase_cat_dom"/>
</dbReference>
<dbReference type="AlphaFoldDB" id="A0ABD2YC57"/>
<reference evidence="4 5" key="1">
    <citation type="submission" date="2024-11" db="EMBL/GenBank/DDBJ databases">
        <title>A near-complete genome assembly of Cinchona calisaya.</title>
        <authorList>
            <person name="Lian D.C."/>
            <person name="Zhao X.W."/>
            <person name="Wei L."/>
        </authorList>
    </citation>
    <scope>NUCLEOTIDE SEQUENCE [LARGE SCALE GENOMIC DNA]</scope>
    <source>
        <tissue evidence="4">Nenye</tissue>
    </source>
</reference>
<sequence>MEQIRKVLPFIKLRKDNDQERLPYFYKNGSSVLKELIASFGGRYKVPIRGFTAEELIRATKNFSEPIRHTNIGDMFAGKLQDRQILVKIYTSQQQSSSWNETAPNRIIRDIAVTSQMSHLKNVLHLIGCCLEFEYPVMVYDYSPGTEFLANLLVRKNPNHDRKLLYWKNRIKIANDLQYVKSNIVTLKSDVYSFGVLMLMLLTGETDAIKYDEEMGGRTYIRDYVKGYVENDQLNQIVDPKILEEESNYKEYELEQKLLSFVDLALRCTEHERMDRPDMLEIAKELHQMEKFLSCS</sequence>
<dbReference type="InterPro" id="IPR000719">
    <property type="entry name" value="Prot_kinase_dom"/>
</dbReference>
<dbReference type="Pfam" id="PF07714">
    <property type="entry name" value="PK_Tyr_Ser-Thr"/>
    <property type="match status" value="1"/>
</dbReference>